<dbReference type="Proteomes" id="UP000074119">
    <property type="component" value="Chromosome"/>
</dbReference>
<dbReference type="EMBL" id="CP014544">
    <property type="protein sequence ID" value="AMO67018.1"/>
    <property type="molecule type" value="Genomic_DNA"/>
</dbReference>
<feature type="domain" description="Luciferase-like" evidence="5">
    <location>
        <begin position="1"/>
        <end position="218"/>
    </location>
</feature>
<evidence type="ECO:0000256" key="1">
    <source>
        <dbReference type="ARBA" id="ARBA00022630"/>
    </source>
</evidence>
<organism evidence="6 7">
    <name type="scientific">Zhongshania aliphaticivorans</name>
    <dbReference type="NCBI Taxonomy" id="1470434"/>
    <lineage>
        <taxon>Bacteria</taxon>
        <taxon>Pseudomonadati</taxon>
        <taxon>Pseudomonadota</taxon>
        <taxon>Gammaproteobacteria</taxon>
        <taxon>Cellvibrionales</taxon>
        <taxon>Spongiibacteraceae</taxon>
        <taxon>Zhongshania</taxon>
    </lineage>
</organism>
<gene>
    <name evidence="6" type="ORF">AZF00_01290</name>
</gene>
<dbReference type="Pfam" id="PF00296">
    <property type="entry name" value="Bac_luciferase"/>
    <property type="match status" value="1"/>
</dbReference>
<sequence length="292" mass="32209">MKIGVCLPYMQRGIRRQDFKDWCRIIDQGPFHSLSCGERITGHSYEMRNILAFAAASTERVRIIPALYVLPMHSAVQAAKEIATLDILSEGRVTLTVGVGGREKDYEALGASMANRFQRMDDQIATMKKIWRGELLEGFEEIGPTPIQAGGPPILVGAMGPKSIQRVSKWADGLYGFAMDGNADLINHFFTSADTAWANAEREQKPYRLGGFWYSLADGAQGNLEQYVFDYLKTFGEPEARKVAKTMTMHDPMAIKDGIAAIEALGCDEIQLVPATADVAEVDRLANMLAGR</sequence>
<dbReference type="GO" id="GO:0046306">
    <property type="term" value="P:alkanesulfonate catabolic process"/>
    <property type="evidence" value="ECO:0007669"/>
    <property type="project" value="TreeGrafter"/>
</dbReference>
<dbReference type="InterPro" id="IPR036661">
    <property type="entry name" value="Luciferase-like_sf"/>
</dbReference>
<keyword evidence="3" id="KW-0560">Oxidoreductase</keyword>
<dbReference type="KEGG" id="zal:AZF00_01290"/>
<evidence type="ECO:0000256" key="2">
    <source>
        <dbReference type="ARBA" id="ARBA00022643"/>
    </source>
</evidence>
<dbReference type="SUPFAM" id="SSF51679">
    <property type="entry name" value="Bacterial luciferase-like"/>
    <property type="match status" value="1"/>
</dbReference>
<evidence type="ECO:0000256" key="3">
    <source>
        <dbReference type="ARBA" id="ARBA00023002"/>
    </source>
</evidence>
<dbReference type="AlphaFoldDB" id="A0A127M1A3"/>
<evidence type="ECO:0000256" key="4">
    <source>
        <dbReference type="ARBA" id="ARBA00023033"/>
    </source>
</evidence>
<dbReference type="STRING" id="1470434.AZF00_01290"/>
<protein>
    <recommendedName>
        <fullName evidence="5">Luciferase-like domain-containing protein</fullName>
    </recommendedName>
</protein>
<name>A0A127M1A3_9GAMM</name>
<proteinExistence type="predicted"/>
<dbReference type="InterPro" id="IPR050172">
    <property type="entry name" value="SsuD_RutA_monooxygenase"/>
</dbReference>
<keyword evidence="1" id="KW-0285">Flavoprotein</keyword>
<dbReference type="RefSeq" id="WP_062382647.1">
    <property type="nucleotide sequence ID" value="NZ_CP014544.1"/>
</dbReference>
<keyword evidence="2" id="KW-0288">FMN</keyword>
<reference evidence="6 7" key="1">
    <citation type="submission" date="2015-12" db="EMBL/GenBank/DDBJ databases">
        <authorList>
            <person name="Shamseldin A."/>
            <person name="Moawad H."/>
            <person name="Abd El-Rahim W.M."/>
            <person name="Sadowsky M.J."/>
        </authorList>
    </citation>
    <scope>NUCLEOTIDE SEQUENCE [LARGE SCALE GENOMIC DNA]</scope>
    <source>
        <strain evidence="6 7">SM2</strain>
    </source>
</reference>
<evidence type="ECO:0000313" key="7">
    <source>
        <dbReference type="Proteomes" id="UP000074119"/>
    </source>
</evidence>
<dbReference type="PANTHER" id="PTHR42847">
    <property type="entry name" value="ALKANESULFONATE MONOOXYGENASE"/>
    <property type="match status" value="1"/>
</dbReference>
<dbReference type="PANTHER" id="PTHR42847:SF4">
    <property type="entry name" value="ALKANESULFONATE MONOOXYGENASE-RELATED"/>
    <property type="match status" value="1"/>
</dbReference>
<keyword evidence="4" id="KW-0503">Monooxygenase</keyword>
<accession>A0A127M1A3</accession>
<evidence type="ECO:0000259" key="5">
    <source>
        <dbReference type="Pfam" id="PF00296"/>
    </source>
</evidence>
<evidence type="ECO:0000313" key="6">
    <source>
        <dbReference type="EMBL" id="AMO67018.1"/>
    </source>
</evidence>
<dbReference type="GO" id="GO:0008726">
    <property type="term" value="F:alkanesulfonate monooxygenase activity"/>
    <property type="evidence" value="ECO:0007669"/>
    <property type="project" value="TreeGrafter"/>
</dbReference>
<dbReference type="Gene3D" id="3.20.20.30">
    <property type="entry name" value="Luciferase-like domain"/>
    <property type="match status" value="1"/>
</dbReference>
<dbReference type="InterPro" id="IPR011251">
    <property type="entry name" value="Luciferase-like_dom"/>
</dbReference>